<dbReference type="NCBIfam" id="NF038065">
    <property type="entry name" value="Pr6Pr"/>
    <property type="match status" value="1"/>
</dbReference>
<keyword evidence="5" id="KW-1185">Reference proteome</keyword>
<evidence type="ECO:0000256" key="1">
    <source>
        <dbReference type="SAM" id="Phobius"/>
    </source>
</evidence>
<dbReference type="EMBL" id="JAGGLP010000041">
    <property type="protein sequence ID" value="MBP2056178.1"/>
    <property type="molecule type" value="Genomic_DNA"/>
</dbReference>
<feature type="transmembrane region" description="Helical" evidence="1">
    <location>
        <begin position="215"/>
        <end position="240"/>
    </location>
</feature>
<feature type="transmembrane region" description="Helical" evidence="1">
    <location>
        <begin position="139"/>
        <end position="163"/>
    </location>
</feature>
<feature type="transmembrane region" description="Helical" evidence="1">
    <location>
        <begin position="175"/>
        <end position="195"/>
    </location>
</feature>
<accession>A0A1B1APV6</accession>
<dbReference type="Proteomes" id="UP001519309">
    <property type="component" value="Unassembled WGS sequence"/>
</dbReference>
<dbReference type="Proteomes" id="UP000092659">
    <property type="component" value="Chromosome"/>
</dbReference>
<keyword evidence="1" id="KW-0472">Membrane</keyword>
<sequence length="252" mass="27312">MTAPIPRDIPDLPAIPRPPALLPAPVPASAVMAPSRRPLAAVFRFLTALAAAAGVALELLLGTPARTLSYFSVQSTVLLAVVMLLSASRAWRARRPLPGAVTGAALLYAVITALVYHLLLAHATPPFLMTDATAPPTRWHAQWAALQLLHTVVPLATLLDWLLLTPAARLHLRQATAWLLYPLTYLAFYLTRATLLPRSAPARYLYPFLDADAHGYRSTLANALLLGLAMYGLALLLIALDHTRPTPVRRRV</sequence>
<dbReference type="AlphaFoldDB" id="A0A1B1APV6"/>
<dbReference type="STRING" id="68214.AVL59_02260"/>
<dbReference type="EMBL" id="CP016279">
    <property type="protein sequence ID" value="ANP48550.1"/>
    <property type="molecule type" value="Genomic_DNA"/>
</dbReference>
<evidence type="ECO:0000313" key="3">
    <source>
        <dbReference type="EMBL" id="MBP2056178.1"/>
    </source>
</evidence>
<proteinExistence type="predicted"/>
<dbReference type="OrthoDB" id="9809977at2"/>
<reference evidence="2 4" key="1">
    <citation type="submission" date="2016-06" db="EMBL/GenBank/DDBJ databases">
        <title>Complete genome sequence of Streptomyces griseochromogenes ATCC 14511, the Blasticidin S producer.</title>
        <authorList>
            <person name="Wu L."/>
        </authorList>
    </citation>
    <scope>NUCLEOTIDE SEQUENCE [LARGE SCALE GENOMIC DNA]</scope>
    <source>
        <strain evidence="2 4">ATCC 14511</strain>
    </source>
</reference>
<evidence type="ECO:0000313" key="4">
    <source>
        <dbReference type="Proteomes" id="UP000092659"/>
    </source>
</evidence>
<feature type="transmembrane region" description="Helical" evidence="1">
    <location>
        <begin position="97"/>
        <end position="119"/>
    </location>
</feature>
<dbReference type="RefSeq" id="WP_067299532.1">
    <property type="nucleotide sequence ID" value="NZ_CP016279.1"/>
</dbReference>
<protein>
    <submittedName>
        <fullName evidence="2">Integral membrane regulator</fullName>
    </submittedName>
</protein>
<name>A0A1B1APV6_9ACTN</name>
<keyword evidence="1" id="KW-1133">Transmembrane helix</keyword>
<keyword evidence="1" id="KW-0812">Transmembrane</keyword>
<evidence type="ECO:0000313" key="5">
    <source>
        <dbReference type="Proteomes" id="UP001519309"/>
    </source>
</evidence>
<reference evidence="3 5" key="2">
    <citation type="submission" date="2021-03" db="EMBL/GenBank/DDBJ databases">
        <title>Genomic Encyclopedia of Type Strains, Phase IV (KMG-IV): sequencing the most valuable type-strain genomes for metagenomic binning, comparative biology and taxonomic classification.</title>
        <authorList>
            <person name="Goeker M."/>
        </authorList>
    </citation>
    <scope>NUCLEOTIDE SEQUENCE [LARGE SCALE GENOMIC DNA]</scope>
    <source>
        <strain evidence="3 5">DSM 40499</strain>
    </source>
</reference>
<dbReference type="InterPro" id="IPR049713">
    <property type="entry name" value="Pr6Pr-like"/>
</dbReference>
<evidence type="ECO:0000313" key="2">
    <source>
        <dbReference type="EMBL" id="ANP48550.1"/>
    </source>
</evidence>
<feature type="transmembrane region" description="Helical" evidence="1">
    <location>
        <begin position="41"/>
        <end position="61"/>
    </location>
</feature>
<dbReference type="KEGG" id="sgs:AVL59_02260"/>
<feature type="transmembrane region" description="Helical" evidence="1">
    <location>
        <begin position="67"/>
        <end position="85"/>
    </location>
</feature>
<organism evidence="2 4">
    <name type="scientific">Streptomyces griseochromogenes</name>
    <dbReference type="NCBI Taxonomy" id="68214"/>
    <lineage>
        <taxon>Bacteria</taxon>
        <taxon>Bacillati</taxon>
        <taxon>Actinomycetota</taxon>
        <taxon>Actinomycetes</taxon>
        <taxon>Kitasatosporales</taxon>
        <taxon>Streptomycetaceae</taxon>
        <taxon>Streptomyces</taxon>
    </lineage>
</organism>
<gene>
    <name evidence="2" type="ORF">AVL59_02260</name>
    <name evidence="3" type="ORF">J2Z21_009195</name>
</gene>